<comment type="function">
    <text evidence="1">May be involved in a process influencing telomere capping.</text>
</comment>
<gene>
    <name evidence="10" type="ORF">BT96DRAFT_820853</name>
</gene>
<dbReference type="EMBL" id="ML769472">
    <property type="protein sequence ID" value="KAE9399197.1"/>
    <property type="molecule type" value="Genomic_DNA"/>
</dbReference>
<evidence type="ECO:0000313" key="10">
    <source>
        <dbReference type="EMBL" id="KAE9399197.1"/>
    </source>
</evidence>
<evidence type="ECO:0000256" key="8">
    <source>
        <dbReference type="SAM" id="MobiDB-lite"/>
    </source>
</evidence>
<evidence type="ECO:0000256" key="5">
    <source>
        <dbReference type="ARBA" id="ARBA00015162"/>
    </source>
</evidence>
<sequence length="330" mass="37039">MKIARRRKDDGSTLTLLLPSCDTNPFTTSLSSSPPEGLHFDDDDDEEENYCTFTFLFIYLIAHSSIVHLVYNPQVDANTLCPYCDEPLPSSPTPHLERLLATTAEKSVRAPRPTNPLGRKAAVGVFINVCQRHRFESELLPEAEEKGWPKSIKWSLIHGRVLKMKYHLEAILENKSRSDDDSDENSDWQMPGPSQKLKKNSTPRDGCVFWEEIITDIKEKGTRVAANVKSQFANFQKTQPDSAYGELGSLIIHQSLYELFPPEDMRPDLVSPLSPKEFIDRVLLPEVAVRLIMEDKSLSGSSGARKALQILRDSSSYGVAMFPEDAGEQG</sequence>
<dbReference type="InterPro" id="IPR039024">
    <property type="entry name" value="RTC4"/>
</dbReference>
<keyword evidence="6" id="KW-0963">Cytoplasm</keyword>
<dbReference type="GO" id="GO:0005634">
    <property type="term" value="C:nucleus"/>
    <property type="evidence" value="ECO:0007669"/>
    <property type="project" value="UniProtKB-SubCell"/>
</dbReference>
<dbReference type="PANTHER" id="PTHR41391:SF1">
    <property type="entry name" value="RESTRICTION OF TELOMERE CAPPING PROTEIN 4"/>
    <property type="match status" value="1"/>
</dbReference>
<evidence type="ECO:0000256" key="2">
    <source>
        <dbReference type="ARBA" id="ARBA00004123"/>
    </source>
</evidence>
<dbReference type="Proteomes" id="UP000799118">
    <property type="component" value="Unassembled WGS sequence"/>
</dbReference>
<dbReference type="PANTHER" id="PTHR41391">
    <property type="entry name" value="RESTRICTION OF TELOMERE CAPPING PROTEIN 4"/>
    <property type="match status" value="1"/>
</dbReference>
<evidence type="ECO:0000256" key="3">
    <source>
        <dbReference type="ARBA" id="ARBA00004496"/>
    </source>
</evidence>
<organism evidence="10 11">
    <name type="scientific">Gymnopus androsaceus JB14</name>
    <dbReference type="NCBI Taxonomy" id="1447944"/>
    <lineage>
        <taxon>Eukaryota</taxon>
        <taxon>Fungi</taxon>
        <taxon>Dikarya</taxon>
        <taxon>Basidiomycota</taxon>
        <taxon>Agaricomycotina</taxon>
        <taxon>Agaricomycetes</taxon>
        <taxon>Agaricomycetidae</taxon>
        <taxon>Agaricales</taxon>
        <taxon>Marasmiineae</taxon>
        <taxon>Omphalotaceae</taxon>
        <taxon>Gymnopus</taxon>
    </lineage>
</organism>
<proteinExistence type="inferred from homology"/>
<dbReference type="Pfam" id="PF14474">
    <property type="entry name" value="RTC4"/>
    <property type="match status" value="1"/>
</dbReference>
<feature type="domain" description="Restriction of telomere capping protein 4 C-terminal" evidence="9">
    <location>
        <begin position="171"/>
        <end position="324"/>
    </location>
</feature>
<feature type="region of interest" description="Disordered" evidence="8">
    <location>
        <begin position="176"/>
        <end position="203"/>
    </location>
</feature>
<keyword evidence="7" id="KW-0539">Nucleus</keyword>
<feature type="non-terminal residue" evidence="10">
    <location>
        <position position="330"/>
    </location>
</feature>
<dbReference type="InterPro" id="IPR028094">
    <property type="entry name" value="RTC4_C"/>
</dbReference>
<dbReference type="SMART" id="SM01312">
    <property type="entry name" value="RTC4"/>
    <property type="match status" value="1"/>
</dbReference>
<comment type="subcellular location">
    <subcellularLocation>
        <location evidence="3">Cytoplasm</location>
    </subcellularLocation>
    <subcellularLocation>
        <location evidence="2">Nucleus</location>
    </subcellularLocation>
</comment>
<evidence type="ECO:0000256" key="4">
    <source>
        <dbReference type="ARBA" id="ARBA00009461"/>
    </source>
</evidence>
<evidence type="ECO:0000256" key="7">
    <source>
        <dbReference type="ARBA" id="ARBA00023242"/>
    </source>
</evidence>
<evidence type="ECO:0000256" key="1">
    <source>
        <dbReference type="ARBA" id="ARBA00002738"/>
    </source>
</evidence>
<reference evidence="10" key="1">
    <citation type="journal article" date="2019" name="Environ. Microbiol.">
        <title>Fungal ecological strategies reflected in gene transcription - a case study of two litter decomposers.</title>
        <authorList>
            <person name="Barbi F."/>
            <person name="Kohler A."/>
            <person name="Barry K."/>
            <person name="Baskaran P."/>
            <person name="Daum C."/>
            <person name="Fauchery L."/>
            <person name="Ihrmark K."/>
            <person name="Kuo A."/>
            <person name="LaButti K."/>
            <person name="Lipzen A."/>
            <person name="Morin E."/>
            <person name="Grigoriev I.V."/>
            <person name="Henrissat B."/>
            <person name="Lindahl B."/>
            <person name="Martin F."/>
        </authorList>
    </citation>
    <scope>NUCLEOTIDE SEQUENCE</scope>
    <source>
        <strain evidence="10">JB14</strain>
    </source>
</reference>
<name>A0A6A4HQC8_9AGAR</name>
<accession>A0A6A4HQC8</accession>
<evidence type="ECO:0000256" key="6">
    <source>
        <dbReference type="ARBA" id="ARBA00022490"/>
    </source>
</evidence>
<protein>
    <recommendedName>
        <fullName evidence="5">Restriction of telomere capping protein 4</fullName>
    </recommendedName>
</protein>
<keyword evidence="11" id="KW-1185">Reference proteome</keyword>
<comment type="similarity">
    <text evidence="4">Belongs to the RTC4 family.</text>
</comment>
<dbReference type="OrthoDB" id="128308at2759"/>
<evidence type="ECO:0000313" key="11">
    <source>
        <dbReference type="Proteomes" id="UP000799118"/>
    </source>
</evidence>
<evidence type="ECO:0000259" key="9">
    <source>
        <dbReference type="SMART" id="SM01312"/>
    </source>
</evidence>
<dbReference type="GO" id="GO:0005737">
    <property type="term" value="C:cytoplasm"/>
    <property type="evidence" value="ECO:0007669"/>
    <property type="project" value="UniProtKB-SubCell"/>
</dbReference>
<dbReference type="AlphaFoldDB" id="A0A6A4HQC8"/>